<feature type="compositionally biased region" description="Basic and acidic residues" evidence="1">
    <location>
        <begin position="17"/>
        <end position="29"/>
    </location>
</feature>
<evidence type="ECO:0000313" key="2">
    <source>
        <dbReference type="EMBL" id="QCD96437.1"/>
    </source>
</evidence>
<protein>
    <submittedName>
        <fullName evidence="2">Uncharacterized protein</fullName>
    </submittedName>
</protein>
<organism evidence="2 3">
    <name type="scientific">Vigna unguiculata</name>
    <name type="common">Cowpea</name>
    <dbReference type="NCBI Taxonomy" id="3917"/>
    <lineage>
        <taxon>Eukaryota</taxon>
        <taxon>Viridiplantae</taxon>
        <taxon>Streptophyta</taxon>
        <taxon>Embryophyta</taxon>
        <taxon>Tracheophyta</taxon>
        <taxon>Spermatophyta</taxon>
        <taxon>Magnoliopsida</taxon>
        <taxon>eudicotyledons</taxon>
        <taxon>Gunneridae</taxon>
        <taxon>Pentapetalae</taxon>
        <taxon>rosids</taxon>
        <taxon>fabids</taxon>
        <taxon>Fabales</taxon>
        <taxon>Fabaceae</taxon>
        <taxon>Papilionoideae</taxon>
        <taxon>50 kb inversion clade</taxon>
        <taxon>NPAAA clade</taxon>
        <taxon>indigoferoid/millettioid clade</taxon>
        <taxon>Phaseoleae</taxon>
        <taxon>Vigna</taxon>
    </lineage>
</organism>
<name>A0A4D6M6D8_VIGUN</name>
<gene>
    <name evidence="2" type="ORF">DEO72_LG6g1140</name>
</gene>
<dbReference type="Proteomes" id="UP000501690">
    <property type="component" value="Linkage Group LG6"/>
</dbReference>
<evidence type="ECO:0000256" key="1">
    <source>
        <dbReference type="SAM" id="MobiDB-lite"/>
    </source>
</evidence>
<dbReference type="EMBL" id="CP039350">
    <property type="protein sequence ID" value="QCD96437.1"/>
    <property type="molecule type" value="Genomic_DNA"/>
</dbReference>
<keyword evidence="3" id="KW-1185">Reference proteome</keyword>
<accession>A0A4D6M6D8</accession>
<dbReference type="AlphaFoldDB" id="A0A4D6M6D8"/>
<sequence length="117" mass="12857">MVRPANLAQATQSRLGEMNRDSPRPHYAKDPVLVPGPSFEPSPRRRGFALARTSRLSETLQPERGAERDNALFGCLVVLGCLLGGEQLGGEQRYPPQVQASAESDQAIRIRMSRVES</sequence>
<proteinExistence type="predicted"/>
<reference evidence="2 3" key="1">
    <citation type="submission" date="2019-04" db="EMBL/GenBank/DDBJ databases">
        <title>An improved genome assembly and genetic linkage map for asparagus bean, Vigna unguiculata ssp. sesquipedialis.</title>
        <authorList>
            <person name="Xia Q."/>
            <person name="Zhang R."/>
            <person name="Dong Y."/>
        </authorList>
    </citation>
    <scope>NUCLEOTIDE SEQUENCE [LARGE SCALE GENOMIC DNA]</scope>
    <source>
        <tissue evidence="2">Leaf</tissue>
    </source>
</reference>
<evidence type="ECO:0000313" key="3">
    <source>
        <dbReference type="Proteomes" id="UP000501690"/>
    </source>
</evidence>
<feature type="region of interest" description="Disordered" evidence="1">
    <location>
        <begin position="1"/>
        <end position="45"/>
    </location>
</feature>